<keyword evidence="1" id="KW-0175">Coiled coil</keyword>
<feature type="compositionally biased region" description="Pro residues" evidence="2">
    <location>
        <begin position="7"/>
        <end position="26"/>
    </location>
</feature>
<feature type="region of interest" description="Disordered" evidence="2">
    <location>
        <begin position="1"/>
        <end position="32"/>
    </location>
</feature>
<evidence type="ECO:0000313" key="3">
    <source>
        <dbReference type="EMBL" id="KAL3806009.1"/>
    </source>
</evidence>
<evidence type="ECO:0000313" key="4">
    <source>
        <dbReference type="Proteomes" id="UP001530377"/>
    </source>
</evidence>
<organism evidence="3 4">
    <name type="scientific">Cyclostephanos tholiformis</name>
    <dbReference type="NCBI Taxonomy" id="382380"/>
    <lineage>
        <taxon>Eukaryota</taxon>
        <taxon>Sar</taxon>
        <taxon>Stramenopiles</taxon>
        <taxon>Ochrophyta</taxon>
        <taxon>Bacillariophyta</taxon>
        <taxon>Coscinodiscophyceae</taxon>
        <taxon>Thalassiosirophycidae</taxon>
        <taxon>Stephanodiscales</taxon>
        <taxon>Stephanodiscaceae</taxon>
        <taxon>Cyclostephanos</taxon>
    </lineage>
</organism>
<dbReference type="Proteomes" id="UP001530377">
    <property type="component" value="Unassembled WGS sequence"/>
</dbReference>
<protein>
    <submittedName>
        <fullName evidence="3">Uncharacterized protein</fullName>
    </submittedName>
</protein>
<dbReference type="EMBL" id="JALLPB020000913">
    <property type="protein sequence ID" value="KAL3806009.1"/>
    <property type="molecule type" value="Genomic_DNA"/>
</dbReference>
<evidence type="ECO:0000256" key="2">
    <source>
        <dbReference type="SAM" id="MobiDB-lite"/>
    </source>
</evidence>
<accession>A0ABD3R1D2</accession>
<feature type="coiled-coil region" evidence="1">
    <location>
        <begin position="340"/>
        <end position="367"/>
    </location>
</feature>
<gene>
    <name evidence="3" type="ORF">ACHAXA_003468</name>
</gene>
<dbReference type="AlphaFoldDB" id="A0ABD3R1D2"/>
<keyword evidence="4" id="KW-1185">Reference proteome</keyword>
<evidence type="ECO:0000256" key="1">
    <source>
        <dbReference type="SAM" id="Coils"/>
    </source>
</evidence>
<feature type="region of interest" description="Disordered" evidence="2">
    <location>
        <begin position="82"/>
        <end position="157"/>
    </location>
</feature>
<reference evidence="3 4" key="1">
    <citation type="submission" date="2024-10" db="EMBL/GenBank/DDBJ databases">
        <title>Updated reference genomes for cyclostephanoid diatoms.</title>
        <authorList>
            <person name="Roberts W.R."/>
            <person name="Alverson A.J."/>
        </authorList>
    </citation>
    <scope>NUCLEOTIDE SEQUENCE [LARGE SCALE GENOMIC DNA]</scope>
    <source>
        <strain evidence="3 4">AJA228-03</strain>
    </source>
</reference>
<sequence>MMSSPPHSTPAPAPAPALATKPPPTATAPGTESIQYIGRYLGLFEPAVRTTDSSSSSSALGGGKMSYIKKIGFGIRELQLENGTIPRREGGEEEEDETVNGGMVRPPRRKRSVVDAMTDRSGRGWSSTAAGARRGEEDEVDDDDDDDDDDDEEEEECRRLKFEADVACKRVGRRYDALLRFVRSHPKGEYEEFVEFLLMGGGIPGVEERGGGGGSASSSEDDEEYFRDLSNEDFYDARSECRKLWNDNLTLGLPASASTAEGRAFVPAAKSSHQGRGASSSEDESRGYLGRYLRDRTLSEGERIKNHIVQVDREKIKQGLGSAIGVISSVSSYALKPLRDLQLAEKLNALNIDMEEEEQRKEIAHHNRMMEERRDMEAMMRLRYEAEERCLNATTEHLMGFIKNNPHAKYHQWIEDLHPENAHDGTLLEGMGKTIDHRFFVEESDHRRIWNDNLLTFLDPDKSTGRDYVPARARQMDEYGESVVAADILSGSVVGGERIPITPLDDAGQSNSDLMQFDW</sequence>
<feature type="region of interest" description="Disordered" evidence="2">
    <location>
        <begin position="205"/>
        <end position="224"/>
    </location>
</feature>
<comment type="caution">
    <text evidence="3">The sequence shown here is derived from an EMBL/GenBank/DDBJ whole genome shotgun (WGS) entry which is preliminary data.</text>
</comment>
<name>A0ABD3R1D2_9STRA</name>
<feature type="compositionally biased region" description="Acidic residues" evidence="2">
    <location>
        <begin position="137"/>
        <end position="155"/>
    </location>
</feature>
<proteinExistence type="predicted"/>